<dbReference type="InParanoid" id="D0N697"/>
<dbReference type="VEuPathDB" id="FungiDB:PITG_06032"/>
<dbReference type="HOGENOM" id="CLU_3072834_0_0_1"/>
<sequence>MLATLSVDKSCWAEVKDLNYALEFVQEAQYHGLVRLSCVLSDAGTIVASDEGH</sequence>
<proteinExistence type="predicted"/>
<keyword evidence="2" id="KW-1185">Reference proteome</keyword>
<dbReference type="KEGG" id="pif:PITG_06032"/>
<dbReference type="GeneID" id="9472210"/>
<dbReference type="RefSeq" id="XP_002998242.1">
    <property type="nucleotide sequence ID" value="XM_002998196.1"/>
</dbReference>
<reference evidence="2" key="1">
    <citation type="journal article" date="2009" name="Nature">
        <title>Genome sequence and analysis of the Irish potato famine pathogen Phytophthora infestans.</title>
        <authorList>
            <consortium name="The Broad Institute Genome Sequencing Platform"/>
            <person name="Haas B.J."/>
            <person name="Kamoun S."/>
            <person name="Zody M.C."/>
            <person name="Jiang R.H."/>
            <person name="Handsaker R.E."/>
            <person name="Cano L.M."/>
            <person name="Grabherr M."/>
            <person name="Kodira C.D."/>
            <person name="Raffaele S."/>
            <person name="Torto-Alalibo T."/>
            <person name="Bozkurt T.O."/>
            <person name="Ah-Fong A.M."/>
            <person name="Alvarado L."/>
            <person name="Anderson V.L."/>
            <person name="Armstrong M.R."/>
            <person name="Avrova A."/>
            <person name="Baxter L."/>
            <person name="Beynon J."/>
            <person name="Boevink P.C."/>
            <person name="Bollmann S.R."/>
            <person name="Bos J.I."/>
            <person name="Bulone V."/>
            <person name="Cai G."/>
            <person name="Cakir C."/>
            <person name="Carrington J.C."/>
            <person name="Chawner M."/>
            <person name="Conti L."/>
            <person name="Costanzo S."/>
            <person name="Ewan R."/>
            <person name="Fahlgren N."/>
            <person name="Fischbach M.A."/>
            <person name="Fugelstad J."/>
            <person name="Gilroy E.M."/>
            <person name="Gnerre S."/>
            <person name="Green P.J."/>
            <person name="Grenville-Briggs L.J."/>
            <person name="Griffith J."/>
            <person name="Grunwald N.J."/>
            <person name="Horn K."/>
            <person name="Horner N.R."/>
            <person name="Hu C.H."/>
            <person name="Huitema E."/>
            <person name="Jeong D.H."/>
            <person name="Jones A.M."/>
            <person name="Jones J.D."/>
            <person name="Jones R.W."/>
            <person name="Karlsson E.K."/>
            <person name="Kunjeti S.G."/>
            <person name="Lamour K."/>
            <person name="Liu Z."/>
            <person name="Ma L."/>
            <person name="Maclean D."/>
            <person name="Chibucos M.C."/>
            <person name="McDonald H."/>
            <person name="McWalters J."/>
            <person name="Meijer H.J."/>
            <person name="Morgan W."/>
            <person name="Morris P.F."/>
            <person name="Munro C.A."/>
            <person name="O'Neill K."/>
            <person name="Ospina-Giraldo M."/>
            <person name="Pinzon A."/>
            <person name="Pritchard L."/>
            <person name="Ramsahoye B."/>
            <person name="Ren Q."/>
            <person name="Restrepo S."/>
            <person name="Roy S."/>
            <person name="Sadanandom A."/>
            <person name="Savidor A."/>
            <person name="Schornack S."/>
            <person name="Schwartz D.C."/>
            <person name="Schumann U.D."/>
            <person name="Schwessinger B."/>
            <person name="Seyer L."/>
            <person name="Sharpe T."/>
            <person name="Silvar C."/>
            <person name="Song J."/>
            <person name="Studholme D.J."/>
            <person name="Sykes S."/>
            <person name="Thines M."/>
            <person name="van de Vondervoort P.J."/>
            <person name="Phuntumart V."/>
            <person name="Wawra S."/>
            <person name="Weide R."/>
            <person name="Win J."/>
            <person name="Young C."/>
            <person name="Zhou S."/>
            <person name="Fry W."/>
            <person name="Meyers B.C."/>
            <person name="van West P."/>
            <person name="Ristaino J."/>
            <person name="Govers F."/>
            <person name="Birch P.R."/>
            <person name="Whisson S.C."/>
            <person name="Judelson H.S."/>
            <person name="Nusbaum C."/>
        </authorList>
    </citation>
    <scope>NUCLEOTIDE SEQUENCE [LARGE SCALE GENOMIC DNA]</scope>
    <source>
        <strain evidence="2">T30-4</strain>
    </source>
</reference>
<evidence type="ECO:0000313" key="2">
    <source>
        <dbReference type="Proteomes" id="UP000006643"/>
    </source>
</evidence>
<evidence type="ECO:0000313" key="1">
    <source>
        <dbReference type="EMBL" id="EEY70588.1"/>
    </source>
</evidence>
<gene>
    <name evidence="1" type="ORF">PITG_06032</name>
</gene>
<accession>D0N697</accession>
<protein>
    <submittedName>
        <fullName evidence="1">Uncharacterized protein</fullName>
    </submittedName>
</protein>
<dbReference type="Proteomes" id="UP000006643">
    <property type="component" value="Unassembled WGS sequence"/>
</dbReference>
<dbReference type="EMBL" id="DS028126">
    <property type="protein sequence ID" value="EEY70588.1"/>
    <property type="molecule type" value="Genomic_DNA"/>
</dbReference>
<name>D0N697_PHYIT</name>
<dbReference type="AlphaFoldDB" id="D0N697"/>
<organism evidence="1 2">
    <name type="scientific">Phytophthora infestans (strain T30-4)</name>
    <name type="common">Potato late blight agent</name>
    <dbReference type="NCBI Taxonomy" id="403677"/>
    <lineage>
        <taxon>Eukaryota</taxon>
        <taxon>Sar</taxon>
        <taxon>Stramenopiles</taxon>
        <taxon>Oomycota</taxon>
        <taxon>Peronosporomycetes</taxon>
        <taxon>Peronosporales</taxon>
        <taxon>Peronosporaceae</taxon>
        <taxon>Phytophthora</taxon>
    </lineage>
</organism>